<sequence length="137" mass="14647">MHRLIYSEWLSFKLIALLGALSKLGLAYLTLTAVVGALTGLYCALLLGFVVYRLGNSRNDDEANLILSCTLGGWLVTLLPLVLVASVAVFCNQEPASCSYPVSSSVAGWAVLAVGAVPFLGAVLGAVTYWRSLRRRQ</sequence>
<evidence type="ECO:0000256" key="1">
    <source>
        <dbReference type="SAM" id="Phobius"/>
    </source>
</evidence>
<keyword evidence="1" id="KW-0472">Membrane</keyword>
<organism evidence="2 3">
    <name type="scientific">Trichocoleus desertorum GB2-A4</name>
    <dbReference type="NCBI Taxonomy" id="2933944"/>
    <lineage>
        <taxon>Bacteria</taxon>
        <taxon>Bacillati</taxon>
        <taxon>Cyanobacteriota</taxon>
        <taxon>Cyanophyceae</taxon>
        <taxon>Leptolyngbyales</taxon>
        <taxon>Trichocoleusaceae</taxon>
        <taxon>Trichocoleus</taxon>
    </lineage>
</organism>
<comment type="caution">
    <text evidence="2">The sequence shown here is derived from an EMBL/GenBank/DDBJ whole genome shotgun (WGS) entry which is preliminary data.</text>
</comment>
<protein>
    <submittedName>
        <fullName evidence="2">Uncharacterized protein</fullName>
    </submittedName>
</protein>
<feature type="transmembrane region" description="Helical" evidence="1">
    <location>
        <begin position="26"/>
        <end position="52"/>
    </location>
</feature>
<evidence type="ECO:0000313" key="3">
    <source>
        <dbReference type="Proteomes" id="UP001464891"/>
    </source>
</evidence>
<name>A0ABV0JGX2_9CYAN</name>
<proteinExistence type="predicted"/>
<evidence type="ECO:0000313" key="2">
    <source>
        <dbReference type="EMBL" id="MEP0821042.1"/>
    </source>
</evidence>
<dbReference type="EMBL" id="JAMPKM010000061">
    <property type="protein sequence ID" value="MEP0821042.1"/>
    <property type="molecule type" value="Genomic_DNA"/>
</dbReference>
<reference evidence="2 3" key="1">
    <citation type="submission" date="2022-04" db="EMBL/GenBank/DDBJ databases">
        <title>Positive selection, recombination, and allopatry shape intraspecific diversity of widespread and dominant cyanobacteria.</title>
        <authorList>
            <person name="Wei J."/>
            <person name="Shu W."/>
            <person name="Hu C."/>
        </authorList>
    </citation>
    <scope>NUCLEOTIDE SEQUENCE [LARGE SCALE GENOMIC DNA]</scope>
    <source>
        <strain evidence="2 3">GB2-A4</strain>
    </source>
</reference>
<dbReference type="RefSeq" id="WP_190431022.1">
    <property type="nucleotide sequence ID" value="NZ_JAMPKM010000061.1"/>
</dbReference>
<accession>A0ABV0JGX2</accession>
<feature type="transmembrane region" description="Helical" evidence="1">
    <location>
        <begin position="64"/>
        <end position="89"/>
    </location>
</feature>
<keyword evidence="1" id="KW-1133">Transmembrane helix</keyword>
<keyword evidence="3" id="KW-1185">Reference proteome</keyword>
<feature type="transmembrane region" description="Helical" evidence="1">
    <location>
        <begin position="109"/>
        <end position="130"/>
    </location>
</feature>
<gene>
    <name evidence="2" type="ORF">NC998_28755</name>
</gene>
<keyword evidence="1" id="KW-0812">Transmembrane</keyword>
<dbReference type="Proteomes" id="UP001464891">
    <property type="component" value="Unassembled WGS sequence"/>
</dbReference>